<protein>
    <submittedName>
        <fullName evidence="2">3-hydroxyacyl-[acyl-carrier-protein] dehydratase FabZ</fullName>
        <ecNumber evidence="2">4.2.1.59</ecNumber>
    </submittedName>
</protein>
<dbReference type="SUPFAM" id="SSF54637">
    <property type="entry name" value="Thioesterase/thiol ester dehydrase-isomerase"/>
    <property type="match status" value="1"/>
</dbReference>
<evidence type="ECO:0000313" key="3">
    <source>
        <dbReference type="Proteomes" id="UP000250796"/>
    </source>
</evidence>
<dbReference type="EMBL" id="LS974202">
    <property type="protein sequence ID" value="SSC13518.1"/>
    <property type="molecule type" value="Genomic_DNA"/>
</dbReference>
<dbReference type="KEGG" id="minf:MESINF_2078"/>
<gene>
    <name evidence="2" type="primary">fabZ</name>
    <name evidence="2" type="ORF">MESINF_2078</name>
</gene>
<dbReference type="Proteomes" id="UP000250796">
    <property type="component" value="Chromosome MESINF"/>
</dbReference>
<reference evidence="2 3" key="1">
    <citation type="submission" date="2017-01" db="EMBL/GenBank/DDBJ databases">
        <authorList>
            <person name="Erauso G."/>
        </authorList>
    </citation>
    <scope>NUCLEOTIDE SEQUENCE [LARGE SCALE GENOMIC DNA]</scope>
    <source>
        <strain evidence="2">MESINF1</strain>
    </source>
</reference>
<dbReference type="InterPro" id="IPR029069">
    <property type="entry name" value="HotDog_dom_sf"/>
</dbReference>
<dbReference type="PANTHER" id="PTHR30272">
    <property type="entry name" value="3-HYDROXYACYL-[ACYL-CARRIER-PROTEIN] DEHYDRATASE"/>
    <property type="match status" value="1"/>
</dbReference>
<dbReference type="Gene3D" id="3.10.129.10">
    <property type="entry name" value="Hotdog Thioesterase"/>
    <property type="match status" value="1"/>
</dbReference>
<sequence>MEMDREFVMSRIPHRDPFLMVDGVIEMGTSHIKAFKDINEKLEVFKGHFPNYPIYPGVLIIEGLAQTAGVLLLEPGSTPLFAGIEKARFRGQVRPPCVLEYEVKVIQTKMGVVKVEAMASVEELPVAEAVLLLARA</sequence>
<organism evidence="2 3">
    <name type="scientific">Mesotoga infera</name>
    <dbReference type="NCBI Taxonomy" id="1236046"/>
    <lineage>
        <taxon>Bacteria</taxon>
        <taxon>Thermotogati</taxon>
        <taxon>Thermotogota</taxon>
        <taxon>Thermotogae</taxon>
        <taxon>Kosmotogales</taxon>
        <taxon>Kosmotogaceae</taxon>
        <taxon>Mesotoga</taxon>
    </lineage>
</organism>
<dbReference type="AlphaFoldDB" id="A0A7Z7LH97"/>
<dbReference type="Pfam" id="PF07977">
    <property type="entry name" value="FabA"/>
    <property type="match status" value="1"/>
</dbReference>
<dbReference type="CDD" id="cd01288">
    <property type="entry name" value="FabZ"/>
    <property type="match status" value="1"/>
</dbReference>
<proteinExistence type="predicted"/>
<keyword evidence="1 2" id="KW-0456">Lyase</keyword>
<accession>A0A7Z7LH97</accession>
<keyword evidence="3" id="KW-1185">Reference proteome</keyword>
<evidence type="ECO:0000256" key="1">
    <source>
        <dbReference type="ARBA" id="ARBA00023239"/>
    </source>
</evidence>
<name>A0A7Z7LH97_9BACT</name>
<dbReference type="EC" id="4.2.1.59" evidence="2"/>
<evidence type="ECO:0000313" key="2">
    <source>
        <dbReference type="EMBL" id="SSC13518.1"/>
    </source>
</evidence>
<dbReference type="PANTHER" id="PTHR30272:SF1">
    <property type="entry name" value="3-HYDROXYACYL-[ACYL-CARRIER-PROTEIN] DEHYDRATASE"/>
    <property type="match status" value="1"/>
</dbReference>
<dbReference type="GO" id="GO:0019171">
    <property type="term" value="F:(3R)-hydroxyacyl-[acyl-carrier-protein] dehydratase activity"/>
    <property type="evidence" value="ECO:0007669"/>
    <property type="project" value="UniProtKB-EC"/>
</dbReference>
<dbReference type="NCBIfam" id="NF000582">
    <property type="entry name" value="PRK00006.1"/>
    <property type="match status" value="1"/>
</dbReference>
<dbReference type="InterPro" id="IPR013114">
    <property type="entry name" value="FabA_FabZ"/>
</dbReference>